<reference evidence="1 2" key="1">
    <citation type="journal article" date="2016" name="Nat. Commun.">
        <title>Microbial interactions lead to rapid micro-scale successions on model marine particles.</title>
        <authorList>
            <person name="Datta M.S."/>
            <person name="Sliwerska E."/>
            <person name="Gore J."/>
            <person name="Polz M.F."/>
            <person name="Cordero O.X."/>
        </authorList>
    </citation>
    <scope>NUCLEOTIDE SEQUENCE [LARGE SCALE GENOMIC DNA]</scope>
    <source>
        <strain evidence="1 2">4G03</strain>
    </source>
</reference>
<evidence type="ECO:0000313" key="2">
    <source>
        <dbReference type="Proteomes" id="UP000222163"/>
    </source>
</evidence>
<evidence type="ECO:0000313" key="1">
    <source>
        <dbReference type="EMBL" id="PHN95750.1"/>
    </source>
</evidence>
<dbReference type="EMBL" id="PDUU01001128">
    <property type="protein sequence ID" value="PHN95750.1"/>
    <property type="molecule type" value="Genomic_DNA"/>
</dbReference>
<protein>
    <submittedName>
        <fullName evidence="1">Uncharacterized protein</fullName>
    </submittedName>
</protein>
<name>A0A2G1BNZ5_9FLAO</name>
<dbReference type="Proteomes" id="UP000222163">
    <property type="component" value="Unassembled WGS sequence"/>
</dbReference>
<dbReference type="AlphaFoldDB" id="A0A2G1BNZ5"/>
<gene>
    <name evidence="1" type="ORF">CSC81_18895</name>
</gene>
<proteinExistence type="predicted"/>
<feature type="non-terminal residue" evidence="1">
    <location>
        <position position="100"/>
    </location>
</feature>
<organism evidence="1 2">
    <name type="scientific">Tenacibaculum discolor</name>
    <dbReference type="NCBI Taxonomy" id="361581"/>
    <lineage>
        <taxon>Bacteria</taxon>
        <taxon>Pseudomonadati</taxon>
        <taxon>Bacteroidota</taxon>
        <taxon>Flavobacteriia</taxon>
        <taxon>Flavobacteriales</taxon>
        <taxon>Flavobacteriaceae</taxon>
        <taxon>Tenacibaculum</taxon>
    </lineage>
</organism>
<comment type="caution">
    <text evidence="1">The sequence shown here is derived from an EMBL/GenBank/DDBJ whole genome shotgun (WGS) entry which is preliminary data.</text>
</comment>
<feature type="non-terminal residue" evidence="1">
    <location>
        <position position="1"/>
    </location>
</feature>
<accession>A0A2G1BNZ5</accession>
<sequence length="100" mass="11025">AVAVEQIRDRQIDLQRARHVIAGMQVDAVDRAHPHIVPGRALAQRVIDRNVAAAVGVVDVEADRPFLIEQLHIGHQVGRILDAVHPRAVAQHVDARPLPR</sequence>